<keyword evidence="1" id="KW-0175">Coiled coil</keyword>
<evidence type="ECO:0000313" key="3">
    <source>
        <dbReference type="Proteomes" id="UP000566985"/>
    </source>
</evidence>
<evidence type="ECO:0000313" key="2">
    <source>
        <dbReference type="EMBL" id="NUY98394.1"/>
    </source>
</evidence>
<protein>
    <submittedName>
        <fullName evidence="2">Uncharacterized protein</fullName>
    </submittedName>
</protein>
<dbReference type="Proteomes" id="UP000566985">
    <property type="component" value="Unassembled WGS sequence"/>
</dbReference>
<gene>
    <name evidence="2" type="ORF">HU668_18215</name>
</gene>
<evidence type="ECO:0000256" key="1">
    <source>
        <dbReference type="SAM" id="Coils"/>
    </source>
</evidence>
<accession>A0A7Y6NH34</accession>
<dbReference type="EMBL" id="JABWPM010000025">
    <property type="protein sequence ID" value="NUY98394.1"/>
    <property type="molecule type" value="Genomic_DNA"/>
</dbReference>
<dbReference type="GeneID" id="57347081"/>
<reference evidence="2 3" key="1">
    <citation type="submission" date="2020-05" db="EMBL/GenBank/DDBJ databases">
        <title>Whole Genome Sequences of Enterobacteriales Associated with the International Space Station.</title>
        <authorList>
            <person name="Bharadwaj A."/>
            <person name="Daudu R."/>
            <person name="Singh N."/>
            <person name="Wood J."/>
            <person name="Debieu M."/>
            <person name="Mason C."/>
            <person name="Wang C."/>
            <person name="Venkateswaran K."/>
        </authorList>
    </citation>
    <scope>NUCLEOTIDE SEQUENCE [LARGE SCALE GENOMIC DNA]</scope>
    <source>
        <strain evidence="2 3">IF5SW-B1</strain>
    </source>
</reference>
<feature type="coiled-coil region" evidence="1">
    <location>
        <begin position="87"/>
        <end position="130"/>
    </location>
</feature>
<organism evidence="2 3">
    <name type="scientific">Pantoea brenneri</name>
    <dbReference type="NCBI Taxonomy" id="472694"/>
    <lineage>
        <taxon>Bacteria</taxon>
        <taxon>Pseudomonadati</taxon>
        <taxon>Pseudomonadota</taxon>
        <taxon>Gammaproteobacteria</taxon>
        <taxon>Enterobacterales</taxon>
        <taxon>Erwiniaceae</taxon>
        <taxon>Pantoea</taxon>
    </lineage>
</organism>
<dbReference type="RefSeq" id="WP_069729511.1">
    <property type="nucleotide sequence ID" value="NZ_JABWPE010000025.1"/>
</dbReference>
<comment type="caution">
    <text evidence="2">The sequence shown here is derived from an EMBL/GenBank/DDBJ whole genome shotgun (WGS) entry which is preliminary data.</text>
</comment>
<dbReference type="AlphaFoldDB" id="A0A7Y6NH34"/>
<proteinExistence type="predicted"/>
<sequence>MATPIPVDELLANLKALTNDDLTAATLEGNGLFDQMMRATTTHLATQLEKGRITGSDYATVYLGAMQATMQNAVQYLLSRDQSYAQALQLAAQIEATQAQVKLAEQDLVLKQTEQQIQLVNLDIQRQQLEIAKADLLLKQAQLPLAQAQTAQATAQVELIKAQTADVAAKTPLEAALLNSQKAQTDAATGKVSHDVSLVDAQVSQSNAQTQVLNGQVALNAQQTALMKEKVETERGQTLNTRTDGSQIAGIVASQKALQTQQIAAFKSDAKQKGAKILMDTWVTRKTVDDGVAVPSNIDTDSINVVMQNLFADAGLQ</sequence>
<name>A0A7Y6NH34_9GAMM</name>